<comment type="caution">
    <text evidence="1">The sequence shown here is derived from an EMBL/GenBank/DDBJ whole genome shotgun (WGS) entry which is preliminary data.</text>
</comment>
<dbReference type="Proteomes" id="UP000244810">
    <property type="component" value="Unassembled WGS sequence"/>
</dbReference>
<name>A0A2T7UP48_9RHOB</name>
<sequence length="163" mass="18117">MYAASIPVFTRFLTALSGVLAKAESHVEAQGIKPEALLGFRLYPDMLPFTRQVQLTTDFATRGADRLCGREVRSFPDTETSFAELRARLAAAEDYLGGFSPADFEGAETREVVLTLRIGEMRMPGAHFLEAYAKPQFFFHMTTAYDILRHNGVALGKRDFMGA</sequence>
<gene>
    <name evidence="1" type="ORF">DDE23_17375</name>
</gene>
<dbReference type="PANTHER" id="PTHR36922:SF1">
    <property type="entry name" value="DUF1993 DOMAIN-CONTAINING PROTEIN"/>
    <property type="match status" value="1"/>
</dbReference>
<dbReference type="PANTHER" id="PTHR36922">
    <property type="entry name" value="BLL2446 PROTEIN"/>
    <property type="match status" value="1"/>
</dbReference>
<dbReference type="InterPro" id="IPR034660">
    <property type="entry name" value="DinB/YfiT-like"/>
</dbReference>
<evidence type="ECO:0000313" key="2">
    <source>
        <dbReference type="Proteomes" id="UP000244810"/>
    </source>
</evidence>
<proteinExistence type="predicted"/>
<organism evidence="1 2">
    <name type="scientific">Pararhodobacter aggregans</name>
    <dbReference type="NCBI Taxonomy" id="404875"/>
    <lineage>
        <taxon>Bacteria</taxon>
        <taxon>Pseudomonadati</taxon>
        <taxon>Pseudomonadota</taxon>
        <taxon>Alphaproteobacteria</taxon>
        <taxon>Rhodobacterales</taxon>
        <taxon>Paracoccaceae</taxon>
        <taxon>Pararhodobacter</taxon>
    </lineage>
</organism>
<accession>A0A2T7UP48</accession>
<protein>
    <submittedName>
        <fullName evidence="1">DUF1993 domain-containing protein</fullName>
    </submittedName>
</protein>
<dbReference type="EMBL" id="QDDR01000009">
    <property type="protein sequence ID" value="PVE46409.1"/>
    <property type="molecule type" value="Genomic_DNA"/>
</dbReference>
<dbReference type="AlphaFoldDB" id="A0A2T7UP48"/>
<dbReference type="InterPro" id="IPR018531">
    <property type="entry name" value="DUF1993"/>
</dbReference>
<dbReference type="Gene3D" id="1.20.120.450">
    <property type="entry name" value="dinb family like domain"/>
    <property type="match status" value="1"/>
</dbReference>
<dbReference type="Pfam" id="PF09351">
    <property type="entry name" value="DUF1993"/>
    <property type="match status" value="1"/>
</dbReference>
<dbReference type="RefSeq" id="WP_107753418.1">
    <property type="nucleotide sequence ID" value="NZ_QBKF01000009.1"/>
</dbReference>
<dbReference type="SUPFAM" id="SSF109854">
    <property type="entry name" value="DinB/YfiT-like putative metalloenzymes"/>
    <property type="match status" value="1"/>
</dbReference>
<reference evidence="1 2" key="1">
    <citation type="journal article" date="2011" name="Syst. Appl. Microbiol.">
        <title>Defluviimonas denitrificans gen. nov., sp. nov., and Pararhodobacter aggregans gen. nov., sp. nov., non-phototrophic Rhodobacteraceae from the biofilter of a marine aquaculture.</title>
        <authorList>
            <person name="Foesel B.U."/>
            <person name="Drake H.L."/>
            <person name="Schramm A."/>
        </authorList>
    </citation>
    <scope>NUCLEOTIDE SEQUENCE [LARGE SCALE GENOMIC DNA]</scope>
    <source>
        <strain evidence="1 2">D1-19</strain>
    </source>
</reference>
<dbReference type="OrthoDB" id="338237at2"/>
<keyword evidence="2" id="KW-1185">Reference proteome</keyword>
<evidence type="ECO:0000313" key="1">
    <source>
        <dbReference type="EMBL" id="PVE46409.1"/>
    </source>
</evidence>